<feature type="chain" id="PRO_5017414635" evidence="1">
    <location>
        <begin position="24"/>
        <end position="75"/>
    </location>
</feature>
<evidence type="ECO:0000256" key="1">
    <source>
        <dbReference type="SAM" id="SignalP"/>
    </source>
</evidence>
<reference evidence="2 3" key="1">
    <citation type="journal article" date="2017" name="Plant Biotechnol. J.">
        <title>A comprehensive draft genome sequence for lupin (Lupinus angustifolius), an emerging health food: insights into plant-microbe interactions and legume evolution.</title>
        <authorList>
            <person name="Hane J.K."/>
            <person name="Ming Y."/>
            <person name="Kamphuis L.G."/>
            <person name="Nelson M.N."/>
            <person name="Garg G."/>
            <person name="Atkins C.A."/>
            <person name="Bayer P.E."/>
            <person name="Bravo A."/>
            <person name="Bringans S."/>
            <person name="Cannon S."/>
            <person name="Edwards D."/>
            <person name="Foley R."/>
            <person name="Gao L.L."/>
            <person name="Harrison M.J."/>
            <person name="Huang W."/>
            <person name="Hurgobin B."/>
            <person name="Li S."/>
            <person name="Liu C.W."/>
            <person name="McGrath A."/>
            <person name="Morahan G."/>
            <person name="Murray J."/>
            <person name="Weller J."/>
            <person name="Jian J."/>
            <person name="Singh K.B."/>
        </authorList>
    </citation>
    <scope>NUCLEOTIDE SEQUENCE [LARGE SCALE GENOMIC DNA]</scope>
    <source>
        <strain evidence="3">cv. Tanjil</strain>
        <tissue evidence="2">Whole plant</tissue>
    </source>
</reference>
<feature type="signal peptide" evidence="1">
    <location>
        <begin position="1"/>
        <end position="23"/>
    </location>
</feature>
<accession>A0A394DES6</accession>
<evidence type="ECO:0000313" key="3">
    <source>
        <dbReference type="Proteomes" id="UP000188354"/>
    </source>
</evidence>
<protein>
    <submittedName>
        <fullName evidence="2">Uncharacterized protein</fullName>
    </submittedName>
</protein>
<comment type="caution">
    <text evidence="2">The sequence shown here is derived from an EMBL/GenBank/DDBJ whole genome shotgun (WGS) entry which is preliminary data.</text>
</comment>
<sequence length="75" mass="8171">MSLSKLLVASILASLLLLHLVDAAQSIAMEHVLQGAVYHHVHVFVKELVELVADGATVFHQVLLETKKCVLVMQA</sequence>
<evidence type="ECO:0000313" key="2">
    <source>
        <dbReference type="EMBL" id="OIW21712.1"/>
    </source>
</evidence>
<gene>
    <name evidence="2" type="ORF">TanjilG_08419</name>
</gene>
<keyword evidence="3" id="KW-1185">Reference proteome</keyword>
<organism evidence="2 3">
    <name type="scientific">Lupinus angustifolius</name>
    <name type="common">Narrow-leaved blue lupine</name>
    <dbReference type="NCBI Taxonomy" id="3871"/>
    <lineage>
        <taxon>Eukaryota</taxon>
        <taxon>Viridiplantae</taxon>
        <taxon>Streptophyta</taxon>
        <taxon>Embryophyta</taxon>
        <taxon>Tracheophyta</taxon>
        <taxon>Spermatophyta</taxon>
        <taxon>Magnoliopsida</taxon>
        <taxon>eudicotyledons</taxon>
        <taxon>Gunneridae</taxon>
        <taxon>Pentapetalae</taxon>
        <taxon>rosids</taxon>
        <taxon>fabids</taxon>
        <taxon>Fabales</taxon>
        <taxon>Fabaceae</taxon>
        <taxon>Papilionoideae</taxon>
        <taxon>50 kb inversion clade</taxon>
        <taxon>genistoids sensu lato</taxon>
        <taxon>core genistoids</taxon>
        <taxon>Genisteae</taxon>
        <taxon>Lupinus</taxon>
    </lineage>
</organism>
<dbReference type="Gramene" id="OIW21712">
    <property type="protein sequence ID" value="OIW21712"/>
    <property type="gene ID" value="TanjilG_08419"/>
</dbReference>
<proteinExistence type="predicted"/>
<dbReference type="EMBL" id="MLAU01031174">
    <property type="protein sequence ID" value="OIW21712.1"/>
    <property type="molecule type" value="Genomic_DNA"/>
</dbReference>
<keyword evidence="1" id="KW-0732">Signal</keyword>
<dbReference type="Proteomes" id="UP000188354">
    <property type="component" value="Unassembled WGS sequence"/>
</dbReference>
<dbReference type="AlphaFoldDB" id="A0A394DES6"/>
<name>A0A394DES6_LUPAN</name>